<comment type="caution">
    <text evidence="1">The sequence shown here is derived from an EMBL/GenBank/DDBJ whole genome shotgun (WGS) entry which is preliminary data.</text>
</comment>
<accession>A0A4C1TEX2</accession>
<gene>
    <name evidence="1" type="ORF">EVAR_72787_1</name>
</gene>
<dbReference type="OrthoDB" id="77878at2759"/>
<dbReference type="EMBL" id="BGZK01005207">
    <property type="protein sequence ID" value="GBP13022.1"/>
    <property type="molecule type" value="Genomic_DNA"/>
</dbReference>
<name>A0A4C1TEX2_EUMVA</name>
<reference evidence="1 2" key="1">
    <citation type="journal article" date="2019" name="Commun. Biol.">
        <title>The bagworm genome reveals a unique fibroin gene that provides high tensile strength.</title>
        <authorList>
            <person name="Kono N."/>
            <person name="Nakamura H."/>
            <person name="Ohtoshi R."/>
            <person name="Tomita M."/>
            <person name="Numata K."/>
            <person name="Arakawa K."/>
        </authorList>
    </citation>
    <scope>NUCLEOTIDE SEQUENCE [LARGE SCALE GENOMIC DNA]</scope>
</reference>
<proteinExistence type="predicted"/>
<evidence type="ECO:0000313" key="2">
    <source>
        <dbReference type="Proteomes" id="UP000299102"/>
    </source>
</evidence>
<protein>
    <submittedName>
        <fullName evidence="1">Uncharacterized protein</fullName>
    </submittedName>
</protein>
<dbReference type="Proteomes" id="UP000299102">
    <property type="component" value="Unassembled WGS sequence"/>
</dbReference>
<dbReference type="AlphaFoldDB" id="A0A4C1TEX2"/>
<organism evidence="1 2">
    <name type="scientific">Eumeta variegata</name>
    <name type="common">Bagworm moth</name>
    <name type="synonym">Eumeta japonica</name>
    <dbReference type="NCBI Taxonomy" id="151549"/>
    <lineage>
        <taxon>Eukaryota</taxon>
        <taxon>Metazoa</taxon>
        <taxon>Ecdysozoa</taxon>
        <taxon>Arthropoda</taxon>
        <taxon>Hexapoda</taxon>
        <taxon>Insecta</taxon>
        <taxon>Pterygota</taxon>
        <taxon>Neoptera</taxon>
        <taxon>Endopterygota</taxon>
        <taxon>Lepidoptera</taxon>
        <taxon>Glossata</taxon>
        <taxon>Ditrysia</taxon>
        <taxon>Tineoidea</taxon>
        <taxon>Psychidae</taxon>
        <taxon>Oiketicinae</taxon>
        <taxon>Eumeta</taxon>
    </lineage>
</organism>
<evidence type="ECO:0000313" key="1">
    <source>
        <dbReference type="EMBL" id="GBP13022.1"/>
    </source>
</evidence>
<sequence>MSSSTNLSNINPYSVVSANENECEKTTDKPTAKRLESASITGRKPLAAAMLQNSEQQLIGGTGLIASVPVSQQQQLESLMKPKDTLEYIIKFPTPQYRNEQRTSLLFWTSKKLMTLNLYNDTHVPIVMLLASGLSGSLFNEIFKNIRR</sequence>
<keyword evidence="2" id="KW-1185">Reference proteome</keyword>